<dbReference type="InterPro" id="IPR036388">
    <property type="entry name" value="WH-like_DNA-bd_sf"/>
</dbReference>
<dbReference type="SUPFAM" id="SSF46785">
    <property type="entry name" value="Winged helix' DNA-binding domain"/>
    <property type="match status" value="1"/>
</dbReference>
<gene>
    <name evidence="2" type="ORF">AWB78_06461</name>
</gene>
<protein>
    <submittedName>
        <fullName evidence="2">ROK family protein</fullName>
    </submittedName>
</protein>
<comment type="similarity">
    <text evidence="1">Belongs to the ROK (NagC/XylR) family.</text>
</comment>
<dbReference type="EMBL" id="FCOX02000051">
    <property type="protein sequence ID" value="SAL02911.1"/>
    <property type="molecule type" value="Genomic_DNA"/>
</dbReference>
<accession>A0A158E7N8</accession>
<dbReference type="Pfam" id="PF00480">
    <property type="entry name" value="ROK"/>
    <property type="match status" value="1"/>
</dbReference>
<keyword evidence="3" id="KW-1185">Reference proteome</keyword>
<reference evidence="2" key="1">
    <citation type="submission" date="2016-01" db="EMBL/GenBank/DDBJ databases">
        <authorList>
            <person name="Peeters C."/>
        </authorList>
    </citation>
    <scope>NUCLEOTIDE SEQUENCE</scope>
    <source>
        <strain evidence="2">LMG 29321</strain>
    </source>
</reference>
<dbReference type="Proteomes" id="UP000071859">
    <property type="component" value="Unassembled WGS sequence"/>
</dbReference>
<dbReference type="SUPFAM" id="SSF53067">
    <property type="entry name" value="Actin-like ATPase domain"/>
    <property type="match status" value="1"/>
</dbReference>
<dbReference type="PANTHER" id="PTHR18964">
    <property type="entry name" value="ROK (REPRESSOR, ORF, KINASE) FAMILY"/>
    <property type="match status" value="1"/>
</dbReference>
<evidence type="ECO:0000313" key="2">
    <source>
        <dbReference type="EMBL" id="SAL02911.1"/>
    </source>
</evidence>
<sequence>MDNSVGSTQDIRRDNRRRVLELLREHEPVARNEIARIAGLTEPAISRITRELVDTRLIEEIASNGGGLRPGRPVVALRLCGDGAYVIGINISADNKWVCIADMRGDIRAKHQIALPDSDDPASVVASAAQEARRLIESTGIDRSRLLGIGVTVAGTVDPDNGELTESPNLGWSRVPLARMVEAELDLPVTIDGRSMALLRVEKRIGAARNMSNAALVLPALGIGGAVMIDGRMARGRANRAGQIGHLRMSGSTLRCVCGRVGCLDTLASGHAILQQLNLVPGDERTPKHEIAHARLLENMVAQAASHDAKASEVLRAAGRHLGLALRAVAAVADPEAVFLAGEVGHSEGYLQGVREAFTEDTGIPVVPSTVTNDMAAIWLALEAFVYSRELDMSRLRDLVE</sequence>
<proteinExistence type="inferred from homology"/>
<dbReference type="GO" id="GO:0006355">
    <property type="term" value="P:regulation of DNA-templated transcription"/>
    <property type="evidence" value="ECO:0007669"/>
    <property type="project" value="UniProtKB-ARBA"/>
</dbReference>
<dbReference type="RefSeq" id="WP_062610577.1">
    <property type="nucleotide sequence ID" value="NZ_FCOX02000051.1"/>
</dbReference>
<dbReference type="CDD" id="cd00090">
    <property type="entry name" value="HTH_ARSR"/>
    <property type="match status" value="1"/>
</dbReference>
<dbReference type="AlphaFoldDB" id="A0A158E7N8"/>
<evidence type="ECO:0000256" key="1">
    <source>
        <dbReference type="ARBA" id="ARBA00006479"/>
    </source>
</evidence>
<evidence type="ECO:0000313" key="3">
    <source>
        <dbReference type="Proteomes" id="UP000071859"/>
    </source>
</evidence>
<dbReference type="InterPro" id="IPR036390">
    <property type="entry name" value="WH_DNA-bd_sf"/>
</dbReference>
<dbReference type="Gene3D" id="3.30.420.40">
    <property type="match status" value="2"/>
</dbReference>
<dbReference type="InterPro" id="IPR000600">
    <property type="entry name" value="ROK"/>
</dbReference>
<dbReference type="Pfam" id="PF13412">
    <property type="entry name" value="HTH_24"/>
    <property type="match status" value="1"/>
</dbReference>
<dbReference type="OrthoDB" id="367299at2"/>
<dbReference type="InterPro" id="IPR043129">
    <property type="entry name" value="ATPase_NBD"/>
</dbReference>
<dbReference type="Gene3D" id="1.10.10.10">
    <property type="entry name" value="Winged helix-like DNA-binding domain superfamily/Winged helix DNA-binding domain"/>
    <property type="match status" value="1"/>
</dbReference>
<dbReference type="PANTHER" id="PTHR18964:SF149">
    <property type="entry name" value="BIFUNCTIONAL UDP-N-ACETYLGLUCOSAMINE 2-EPIMERASE_N-ACETYLMANNOSAMINE KINASE"/>
    <property type="match status" value="1"/>
</dbReference>
<comment type="caution">
    <text evidence="2">The sequence shown here is derived from an EMBL/GenBank/DDBJ whole genome shotgun (WGS) entry which is preliminary data.</text>
</comment>
<organism evidence="2 3">
    <name type="scientific">Caballeronia calidae</name>
    <dbReference type="NCBI Taxonomy" id="1777139"/>
    <lineage>
        <taxon>Bacteria</taxon>
        <taxon>Pseudomonadati</taxon>
        <taxon>Pseudomonadota</taxon>
        <taxon>Betaproteobacteria</taxon>
        <taxon>Burkholderiales</taxon>
        <taxon>Burkholderiaceae</taxon>
        <taxon>Caballeronia</taxon>
    </lineage>
</organism>
<dbReference type="InterPro" id="IPR011991">
    <property type="entry name" value="ArsR-like_HTH"/>
</dbReference>
<name>A0A158E7N8_9BURK</name>